<evidence type="ECO:0000256" key="1">
    <source>
        <dbReference type="ARBA" id="ARBA00004141"/>
    </source>
</evidence>
<dbReference type="InterPro" id="IPR004254">
    <property type="entry name" value="AdipoR/HlyIII-related"/>
</dbReference>
<organism evidence="7 8">
    <name type="scientific">Kineosporia succinea</name>
    <dbReference type="NCBI Taxonomy" id="84632"/>
    <lineage>
        <taxon>Bacteria</taxon>
        <taxon>Bacillati</taxon>
        <taxon>Actinomycetota</taxon>
        <taxon>Actinomycetes</taxon>
        <taxon>Kineosporiales</taxon>
        <taxon>Kineosporiaceae</taxon>
        <taxon>Kineosporia</taxon>
    </lineage>
</organism>
<protein>
    <submittedName>
        <fullName evidence="7">Hemolysin III</fullName>
    </submittedName>
</protein>
<feature type="region of interest" description="Disordered" evidence="5">
    <location>
        <begin position="1"/>
        <end position="25"/>
    </location>
</feature>
<reference evidence="7 8" key="1">
    <citation type="submission" date="2023-07" db="EMBL/GenBank/DDBJ databases">
        <title>Sequencing the genomes of 1000 actinobacteria strains.</title>
        <authorList>
            <person name="Klenk H.-P."/>
        </authorList>
    </citation>
    <scope>NUCLEOTIDE SEQUENCE [LARGE SCALE GENOMIC DNA]</scope>
    <source>
        <strain evidence="7 8">DSM 44388</strain>
    </source>
</reference>
<accession>A0ABT9P0C8</accession>
<gene>
    <name evidence="7" type="ORF">J2S57_001294</name>
</gene>
<keyword evidence="3 6" id="KW-1133">Transmembrane helix</keyword>
<comment type="subcellular location">
    <subcellularLocation>
        <location evidence="1">Membrane</location>
        <topology evidence="1">Multi-pass membrane protein</topology>
    </subcellularLocation>
</comment>
<sequence>MTEPHDLLPGPDDRDERNPRTGLLGAGLEAGRDRLEAGRDRIEAGVEKLETKLDGLKPRLRGWLHMGTFPLAVLLGATLVILAPDDRTRVSTAIFAVTASMLFGVSALYHRGDWSPRTGAVLKRIDHANIFLIIAGTYTPFSVLLLPSGPARTLLWIVWTGALLGVAFRVLWVGAPRWLYVPVYIALGWVALAYVPQLLHGGGVAVFALIVAGGALYTMGGVVYGLKKPNPSPRWFGFHEVFHAFTVLAFMAHSTGIGIAAFSS</sequence>
<dbReference type="PANTHER" id="PTHR20855:SF3">
    <property type="entry name" value="LD03007P"/>
    <property type="match status" value="1"/>
</dbReference>
<evidence type="ECO:0000313" key="8">
    <source>
        <dbReference type="Proteomes" id="UP001235712"/>
    </source>
</evidence>
<name>A0ABT9P0C8_9ACTN</name>
<feature type="transmembrane region" description="Helical" evidence="6">
    <location>
        <begin position="238"/>
        <end position="262"/>
    </location>
</feature>
<comment type="caution">
    <text evidence="7">The sequence shown here is derived from an EMBL/GenBank/DDBJ whole genome shotgun (WGS) entry which is preliminary data.</text>
</comment>
<evidence type="ECO:0000256" key="4">
    <source>
        <dbReference type="ARBA" id="ARBA00023136"/>
    </source>
</evidence>
<dbReference type="Proteomes" id="UP001235712">
    <property type="component" value="Unassembled WGS sequence"/>
</dbReference>
<dbReference type="RefSeq" id="WP_307239428.1">
    <property type="nucleotide sequence ID" value="NZ_JAUSQZ010000001.1"/>
</dbReference>
<evidence type="ECO:0000313" key="7">
    <source>
        <dbReference type="EMBL" id="MDP9825545.1"/>
    </source>
</evidence>
<feature type="transmembrane region" description="Helical" evidence="6">
    <location>
        <begin position="130"/>
        <end position="148"/>
    </location>
</feature>
<dbReference type="Pfam" id="PF03006">
    <property type="entry name" value="HlyIII"/>
    <property type="match status" value="1"/>
</dbReference>
<feature type="transmembrane region" description="Helical" evidence="6">
    <location>
        <begin position="62"/>
        <end position="84"/>
    </location>
</feature>
<feature type="transmembrane region" description="Helical" evidence="6">
    <location>
        <begin position="205"/>
        <end position="226"/>
    </location>
</feature>
<keyword evidence="2 6" id="KW-0812">Transmembrane</keyword>
<keyword evidence="4 6" id="KW-0472">Membrane</keyword>
<evidence type="ECO:0000256" key="2">
    <source>
        <dbReference type="ARBA" id="ARBA00022692"/>
    </source>
</evidence>
<feature type="transmembrane region" description="Helical" evidence="6">
    <location>
        <begin position="154"/>
        <end position="172"/>
    </location>
</feature>
<evidence type="ECO:0000256" key="6">
    <source>
        <dbReference type="SAM" id="Phobius"/>
    </source>
</evidence>
<feature type="transmembrane region" description="Helical" evidence="6">
    <location>
        <begin position="179"/>
        <end position="199"/>
    </location>
</feature>
<evidence type="ECO:0000256" key="5">
    <source>
        <dbReference type="SAM" id="MobiDB-lite"/>
    </source>
</evidence>
<dbReference type="PANTHER" id="PTHR20855">
    <property type="entry name" value="ADIPOR/PROGESTIN RECEPTOR-RELATED"/>
    <property type="match status" value="1"/>
</dbReference>
<dbReference type="EMBL" id="JAUSQZ010000001">
    <property type="protein sequence ID" value="MDP9825545.1"/>
    <property type="molecule type" value="Genomic_DNA"/>
</dbReference>
<keyword evidence="8" id="KW-1185">Reference proteome</keyword>
<proteinExistence type="predicted"/>
<feature type="compositionally biased region" description="Basic and acidic residues" evidence="5">
    <location>
        <begin position="1"/>
        <end position="19"/>
    </location>
</feature>
<evidence type="ECO:0000256" key="3">
    <source>
        <dbReference type="ARBA" id="ARBA00022989"/>
    </source>
</evidence>
<feature type="transmembrane region" description="Helical" evidence="6">
    <location>
        <begin position="90"/>
        <end position="109"/>
    </location>
</feature>